<dbReference type="NCBIfam" id="TIGR00996">
    <property type="entry name" value="Mtu_fam_mce"/>
    <property type="match status" value="1"/>
</dbReference>
<name>A0ABV5JSM8_9ACTN</name>
<sequence>MSKKNNDGAPPKAPRGQLRFRDRDPKVIGIWGAVGVVALMGISLNYDRIPYINGTHGATVYVADAAGLSTGDEVQVAGMQVGTVRGIELDGDKVRVRFDIDTDVELGADTSAQIKTDSILGRRALGVYSDGRGTLEDRTIPLERTSVPYSLTAALGDLSDTVEGMDTDSVQDALDVLAETMEDSSPEVRGAIDGITRLSRSLNERDQAVRELLDKAASSTDVLGQRSEQINQLMVDGNTLFIALDMRKRALSELITNIDELARQLSGLVQDNEAQIGPALDKLENVTDLLIRNKDDIDLGLRRIVPFSTALSEAVASGPWFNAYVSNLSLGQYQQSLLRDLMPLIDDRVQPEPGLVTEPTLPGYPGLTTMDEFPGWGEKRLPR</sequence>
<reference evidence="4 5" key="1">
    <citation type="submission" date="2024-09" db="EMBL/GenBank/DDBJ databases">
        <authorList>
            <person name="Sun Q."/>
            <person name="Mori K."/>
        </authorList>
    </citation>
    <scope>NUCLEOTIDE SEQUENCE [LARGE SCALE GENOMIC DNA]</scope>
    <source>
        <strain evidence="4 5">CCM 7659</strain>
    </source>
</reference>
<protein>
    <submittedName>
        <fullName evidence="4">MCE family protein</fullName>
    </submittedName>
</protein>
<dbReference type="PRINTS" id="PR01782">
    <property type="entry name" value="MCEVIRFACTOR"/>
</dbReference>
<dbReference type="InterPro" id="IPR052336">
    <property type="entry name" value="MlaD_Phospholipid_Transporter"/>
</dbReference>
<dbReference type="InterPro" id="IPR003399">
    <property type="entry name" value="Mce/MlaD"/>
</dbReference>
<organism evidence="4 5">
    <name type="scientific">Dietzia aerolata</name>
    <dbReference type="NCBI Taxonomy" id="595984"/>
    <lineage>
        <taxon>Bacteria</taxon>
        <taxon>Bacillati</taxon>
        <taxon>Actinomycetota</taxon>
        <taxon>Actinomycetes</taxon>
        <taxon>Mycobacteriales</taxon>
        <taxon>Dietziaceae</taxon>
        <taxon>Dietzia</taxon>
    </lineage>
</organism>
<evidence type="ECO:0000259" key="2">
    <source>
        <dbReference type="Pfam" id="PF02470"/>
    </source>
</evidence>
<evidence type="ECO:0000259" key="3">
    <source>
        <dbReference type="Pfam" id="PF11887"/>
    </source>
</evidence>
<keyword evidence="5" id="KW-1185">Reference proteome</keyword>
<dbReference type="InterPro" id="IPR024516">
    <property type="entry name" value="Mce_C"/>
</dbReference>
<dbReference type="PANTHER" id="PTHR33371:SF18">
    <property type="entry name" value="MCE-FAMILY PROTEIN MCE3C"/>
    <property type="match status" value="1"/>
</dbReference>
<evidence type="ECO:0000313" key="4">
    <source>
        <dbReference type="EMBL" id="MFB9260694.1"/>
    </source>
</evidence>
<dbReference type="PANTHER" id="PTHR33371">
    <property type="entry name" value="INTERMEMBRANE PHOSPHOLIPID TRANSPORT SYSTEM BINDING PROTEIN MLAD-RELATED"/>
    <property type="match status" value="1"/>
</dbReference>
<keyword evidence="1" id="KW-0472">Membrane</keyword>
<dbReference type="Pfam" id="PF11887">
    <property type="entry name" value="Mce4_CUP1"/>
    <property type="match status" value="1"/>
</dbReference>
<keyword evidence="1" id="KW-0812">Transmembrane</keyword>
<dbReference type="Pfam" id="PF02470">
    <property type="entry name" value="MlaD"/>
    <property type="match status" value="1"/>
</dbReference>
<evidence type="ECO:0000256" key="1">
    <source>
        <dbReference type="SAM" id="Phobius"/>
    </source>
</evidence>
<gene>
    <name evidence="4" type="ORF">ACFFVD_12865</name>
</gene>
<dbReference type="RefSeq" id="WP_182631435.1">
    <property type="nucleotide sequence ID" value="NZ_JAALDM010000054.1"/>
</dbReference>
<accession>A0ABV5JSM8</accession>
<dbReference type="InterPro" id="IPR005693">
    <property type="entry name" value="Mce"/>
</dbReference>
<comment type="caution">
    <text evidence="4">The sequence shown here is derived from an EMBL/GenBank/DDBJ whole genome shotgun (WGS) entry which is preliminary data.</text>
</comment>
<feature type="domain" description="Mce/MlaD" evidence="2">
    <location>
        <begin position="59"/>
        <end position="125"/>
    </location>
</feature>
<feature type="transmembrane region" description="Helical" evidence="1">
    <location>
        <begin position="27"/>
        <end position="46"/>
    </location>
</feature>
<evidence type="ECO:0000313" key="5">
    <source>
        <dbReference type="Proteomes" id="UP001589700"/>
    </source>
</evidence>
<proteinExistence type="predicted"/>
<feature type="domain" description="Mammalian cell entry C-terminal" evidence="3">
    <location>
        <begin position="138"/>
        <end position="305"/>
    </location>
</feature>
<dbReference type="Proteomes" id="UP001589700">
    <property type="component" value="Unassembled WGS sequence"/>
</dbReference>
<keyword evidence="1" id="KW-1133">Transmembrane helix</keyword>
<dbReference type="EMBL" id="JBHMDY010000008">
    <property type="protein sequence ID" value="MFB9260694.1"/>
    <property type="molecule type" value="Genomic_DNA"/>
</dbReference>